<sequence>MSSQLRVGHIYNPLTAEKEATIFDWFSCSRHLLVETLEGSFLKVAHVLPWQVNASAVDIEKAYESVYMDMRQQADVTSFTIPHGWKQLWVYTDNDLITRPVIQKDMEPGHNIALIDHRSSVNGSQFSDFQSQVDTGFDGAFLDDNFMSAISSLKGEWTCTDTSAFGIGFPTSTTGNHMLPSTSTAANMELHTPVPVRTAVEYNMTPPDMLTFLLPPTSGITLASSALHTSHYVICDPAVFANSIDYTNESLQNTFPKASACIRDASILAKQHLTTHGMQQSSFRTTCKDFIIEMITVAKHAGHSVEKGIQCQITKKTISLDMTCKQVIDIVYHERYKFVKFLKENCFTFAEDLRKKALGGFCLADYHAGTVGPYITQLTEILSWDANPDDEARRLNTWIDTRDGPHGWLQDLMHALHLVNQQRSPG</sequence>
<dbReference type="InParanoid" id="A0A0D0AGX6"/>
<evidence type="ECO:0000313" key="1">
    <source>
        <dbReference type="EMBL" id="KIK41031.1"/>
    </source>
</evidence>
<dbReference type="HOGENOM" id="CLU_644317_0_0_1"/>
<keyword evidence="2" id="KW-1185">Reference proteome</keyword>
<name>A0A0D0AGX6_9AGAM</name>
<accession>A0A0D0AGX6</accession>
<dbReference type="Proteomes" id="UP000054485">
    <property type="component" value="Unassembled WGS sequence"/>
</dbReference>
<organism evidence="1 2">
    <name type="scientific">Suillus luteus UH-Slu-Lm8-n1</name>
    <dbReference type="NCBI Taxonomy" id="930992"/>
    <lineage>
        <taxon>Eukaryota</taxon>
        <taxon>Fungi</taxon>
        <taxon>Dikarya</taxon>
        <taxon>Basidiomycota</taxon>
        <taxon>Agaricomycotina</taxon>
        <taxon>Agaricomycetes</taxon>
        <taxon>Agaricomycetidae</taxon>
        <taxon>Boletales</taxon>
        <taxon>Suillineae</taxon>
        <taxon>Suillaceae</taxon>
        <taxon>Suillus</taxon>
    </lineage>
</organism>
<reference evidence="1 2" key="1">
    <citation type="submission" date="2014-04" db="EMBL/GenBank/DDBJ databases">
        <authorList>
            <consortium name="DOE Joint Genome Institute"/>
            <person name="Kuo A."/>
            <person name="Ruytinx J."/>
            <person name="Rineau F."/>
            <person name="Colpaert J."/>
            <person name="Kohler A."/>
            <person name="Nagy L.G."/>
            <person name="Floudas D."/>
            <person name="Copeland A."/>
            <person name="Barry K.W."/>
            <person name="Cichocki N."/>
            <person name="Veneault-Fourrey C."/>
            <person name="LaButti K."/>
            <person name="Lindquist E.A."/>
            <person name="Lipzen A."/>
            <person name="Lundell T."/>
            <person name="Morin E."/>
            <person name="Murat C."/>
            <person name="Sun H."/>
            <person name="Tunlid A."/>
            <person name="Henrissat B."/>
            <person name="Grigoriev I.V."/>
            <person name="Hibbett D.S."/>
            <person name="Martin F."/>
            <person name="Nordberg H.P."/>
            <person name="Cantor M.N."/>
            <person name="Hua S.X."/>
        </authorList>
    </citation>
    <scope>NUCLEOTIDE SEQUENCE [LARGE SCALE GENOMIC DNA]</scope>
    <source>
        <strain evidence="1 2">UH-Slu-Lm8-n1</strain>
    </source>
</reference>
<reference evidence="2" key="2">
    <citation type="submission" date="2015-01" db="EMBL/GenBank/DDBJ databases">
        <title>Evolutionary Origins and Diversification of the Mycorrhizal Mutualists.</title>
        <authorList>
            <consortium name="DOE Joint Genome Institute"/>
            <consortium name="Mycorrhizal Genomics Consortium"/>
            <person name="Kohler A."/>
            <person name="Kuo A."/>
            <person name="Nagy L.G."/>
            <person name="Floudas D."/>
            <person name="Copeland A."/>
            <person name="Barry K.W."/>
            <person name="Cichocki N."/>
            <person name="Veneault-Fourrey C."/>
            <person name="LaButti K."/>
            <person name="Lindquist E.A."/>
            <person name="Lipzen A."/>
            <person name="Lundell T."/>
            <person name="Morin E."/>
            <person name="Murat C."/>
            <person name="Riley R."/>
            <person name="Ohm R."/>
            <person name="Sun H."/>
            <person name="Tunlid A."/>
            <person name="Henrissat B."/>
            <person name="Grigoriev I.V."/>
            <person name="Hibbett D.S."/>
            <person name="Martin F."/>
        </authorList>
    </citation>
    <scope>NUCLEOTIDE SEQUENCE [LARGE SCALE GENOMIC DNA]</scope>
    <source>
        <strain evidence="2">UH-Slu-Lm8-n1</strain>
    </source>
</reference>
<proteinExistence type="predicted"/>
<protein>
    <submittedName>
        <fullName evidence="1">Uncharacterized protein</fullName>
    </submittedName>
</protein>
<evidence type="ECO:0000313" key="2">
    <source>
        <dbReference type="Proteomes" id="UP000054485"/>
    </source>
</evidence>
<dbReference type="AlphaFoldDB" id="A0A0D0AGX6"/>
<dbReference type="EMBL" id="KN835282">
    <property type="protein sequence ID" value="KIK41031.1"/>
    <property type="molecule type" value="Genomic_DNA"/>
</dbReference>
<dbReference type="OrthoDB" id="2671707at2759"/>
<gene>
    <name evidence="1" type="ORF">CY34DRAFT_107506</name>
</gene>